<reference evidence="2" key="1">
    <citation type="submission" date="2020-01" db="EMBL/GenBank/DDBJ databases">
        <title>Identification and distribution of gene clusters putatively required for synthesis of sphingolipid metabolism inhibitors in phylogenetically diverse species of the filamentous fungus Fusarium.</title>
        <authorList>
            <person name="Kim H.-S."/>
            <person name="Busman M."/>
            <person name="Brown D.W."/>
            <person name="Divon H."/>
            <person name="Uhlig S."/>
            <person name="Proctor R.H."/>
        </authorList>
    </citation>
    <scope>NUCLEOTIDE SEQUENCE</scope>
    <source>
        <strain evidence="2">NRRL 53441</strain>
    </source>
</reference>
<evidence type="ECO:0000313" key="3">
    <source>
        <dbReference type="Proteomes" id="UP000605986"/>
    </source>
</evidence>
<dbReference type="AlphaFoldDB" id="A0A8H4KYY5"/>
<evidence type="ECO:0000313" key="2">
    <source>
        <dbReference type="EMBL" id="KAF4458169.1"/>
    </source>
</evidence>
<sequence length="440" mass="50111">MITTPSEATSTSTETVTPKTPTAQTSSVWYPKIPPPTPLKRKRTSSPPDSPIPFKIRKSSHRFVPDRTSKLGNEDLEPNESTEEKEPRPKTFHQCISARSRGDIGKYKCLEYFQAYPHDVFSTLCVDHFMQLAETWYVRRKPMVNAQLQSMIQRGVTSKPDFSHMALPICDEEWAIKNMSDFKSELRKGINDAKLRIENNKSRNATYNFGRHICELGNQDKPLKCAFCSNYDRHNIKGRFPQAHCRSDTPTQNIDWFGIGEQFANCTKKPDCGHETGVTVLGGGQGKDYMGCDDCSHVQYLPSAPLFRPRKYAVEVAGVRIPVEMFPARLALDPKLGHVDVGGIHIIVDNCAGEPLIKFRSTRFSEAHEMYRFDFHEESDVKVVNKVEFAVSPSYKEDHYNEEFVEQKPVVYEQEELYGREGAFDTIAQCSDQFEDCSCH</sequence>
<dbReference type="EMBL" id="JAADJG010000002">
    <property type="protein sequence ID" value="KAF4458169.1"/>
    <property type="molecule type" value="Genomic_DNA"/>
</dbReference>
<dbReference type="OrthoDB" id="5038369at2759"/>
<feature type="region of interest" description="Disordered" evidence="1">
    <location>
        <begin position="1"/>
        <end position="91"/>
    </location>
</feature>
<evidence type="ECO:0000256" key="1">
    <source>
        <dbReference type="SAM" id="MobiDB-lite"/>
    </source>
</evidence>
<accession>A0A8H4KYY5</accession>
<feature type="compositionally biased region" description="Low complexity" evidence="1">
    <location>
        <begin position="1"/>
        <end position="26"/>
    </location>
</feature>
<comment type="caution">
    <text evidence="2">The sequence shown here is derived from an EMBL/GenBank/DDBJ whole genome shotgun (WGS) entry which is preliminary data.</text>
</comment>
<protein>
    <submittedName>
        <fullName evidence="2">Uncharacterized protein</fullName>
    </submittedName>
</protein>
<organism evidence="2 3">
    <name type="scientific">Fusarium austroafricanum</name>
    <dbReference type="NCBI Taxonomy" id="2364996"/>
    <lineage>
        <taxon>Eukaryota</taxon>
        <taxon>Fungi</taxon>
        <taxon>Dikarya</taxon>
        <taxon>Ascomycota</taxon>
        <taxon>Pezizomycotina</taxon>
        <taxon>Sordariomycetes</taxon>
        <taxon>Hypocreomycetidae</taxon>
        <taxon>Hypocreales</taxon>
        <taxon>Nectriaceae</taxon>
        <taxon>Fusarium</taxon>
        <taxon>Fusarium concolor species complex</taxon>
    </lineage>
</organism>
<proteinExistence type="predicted"/>
<name>A0A8H4KYY5_9HYPO</name>
<feature type="compositionally biased region" description="Basic and acidic residues" evidence="1">
    <location>
        <begin position="63"/>
        <end position="73"/>
    </location>
</feature>
<gene>
    <name evidence="2" type="ORF">F53441_20</name>
</gene>
<keyword evidence="3" id="KW-1185">Reference proteome</keyword>
<dbReference type="Proteomes" id="UP000605986">
    <property type="component" value="Unassembled WGS sequence"/>
</dbReference>